<name>A0A167TIM9_9AGAM</name>
<dbReference type="STRING" id="436010.A0A167TIM9"/>
<evidence type="ECO:0000313" key="4">
    <source>
        <dbReference type="Proteomes" id="UP000076532"/>
    </source>
</evidence>
<dbReference type="Gene3D" id="2.60.40.640">
    <property type="match status" value="2"/>
</dbReference>
<dbReference type="OrthoDB" id="298939at2759"/>
<proteinExistence type="predicted"/>
<dbReference type="InterPro" id="IPR050357">
    <property type="entry name" value="Arrestin_domain-protein"/>
</dbReference>
<keyword evidence="4" id="KW-1185">Reference proteome</keyword>
<organism evidence="3 4">
    <name type="scientific">Athelia psychrophila</name>
    <dbReference type="NCBI Taxonomy" id="1759441"/>
    <lineage>
        <taxon>Eukaryota</taxon>
        <taxon>Fungi</taxon>
        <taxon>Dikarya</taxon>
        <taxon>Basidiomycota</taxon>
        <taxon>Agaricomycotina</taxon>
        <taxon>Agaricomycetes</taxon>
        <taxon>Agaricomycetidae</taxon>
        <taxon>Atheliales</taxon>
        <taxon>Atheliaceae</taxon>
        <taxon>Athelia</taxon>
    </lineage>
</organism>
<dbReference type="Proteomes" id="UP000076532">
    <property type="component" value="Unassembled WGS sequence"/>
</dbReference>
<sequence length="415" mass="45435">MNRDDTLLSLDAHPAKTAAELKSLLGNNSSRLKPGAAVMPPPSPLMHTNVNPSTHPSKLMALEQAKSRVRVEVDIILETDTCVQGGLFRGKVKVHIRETFRTEPPVWLGKARIRVIGFEYINENDRHTFYQCTTALATDSGSLYTSAMDDEGFAEAREGTHGFPFAIQLPQDDSCGVPRGVIQSHSGAAVRYIAMASFKVKCPATNERSIAHFYRNCEIWPRLEYANVTAPTAEPLFAQVSKGIFLGGKGKISLTAQLHRLHWFAGQRCYLNFSITNDTTKVVKRLTLALVRTTTVFKPRPHLDALPGLCPDPDACQTSTSRKQVATCVLEMAHNGEKGHASAKGWWTGVPAGQKLDFSQYLPIPTDALTFTRVRLLEVAYTIRVTIGAGSLGADVHVVLPIRIVNLISVDPPAS</sequence>
<feature type="domain" description="Arrestin C-terminal-like" evidence="2">
    <location>
        <begin position="248"/>
        <end position="409"/>
    </location>
</feature>
<dbReference type="GO" id="GO:0031625">
    <property type="term" value="F:ubiquitin protein ligase binding"/>
    <property type="evidence" value="ECO:0007669"/>
    <property type="project" value="TreeGrafter"/>
</dbReference>
<feature type="non-terminal residue" evidence="3">
    <location>
        <position position="415"/>
    </location>
</feature>
<dbReference type="SUPFAM" id="SSF81296">
    <property type="entry name" value="E set domains"/>
    <property type="match status" value="1"/>
</dbReference>
<dbReference type="GO" id="GO:0005829">
    <property type="term" value="C:cytosol"/>
    <property type="evidence" value="ECO:0007669"/>
    <property type="project" value="TreeGrafter"/>
</dbReference>
<dbReference type="GO" id="GO:0005886">
    <property type="term" value="C:plasma membrane"/>
    <property type="evidence" value="ECO:0007669"/>
    <property type="project" value="TreeGrafter"/>
</dbReference>
<reference evidence="3 4" key="1">
    <citation type="journal article" date="2016" name="Mol. Biol. Evol.">
        <title>Comparative Genomics of Early-Diverging Mushroom-Forming Fungi Provides Insights into the Origins of Lignocellulose Decay Capabilities.</title>
        <authorList>
            <person name="Nagy L.G."/>
            <person name="Riley R."/>
            <person name="Tritt A."/>
            <person name="Adam C."/>
            <person name="Daum C."/>
            <person name="Floudas D."/>
            <person name="Sun H."/>
            <person name="Yadav J.S."/>
            <person name="Pangilinan J."/>
            <person name="Larsson K.H."/>
            <person name="Matsuura K."/>
            <person name="Barry K."/>
            <person name="Labutti K."/>
            <person name="Kuo R."/>
            <person name="Ohm R.A."/>
            <person name="Bhattacharya S.S."/>
            <person name="Shirouzu T."/>
            <person name="Yoshinaga Y."/>
            <person name="Martin F.M."/>
            <person name="Grigoriev I.V."/>
            <person name="Hibbett D.S."/>
        </authorList>
    </citation>
    <scope>NUCLEOTIDE SEQUENCE [LARGE SCALE GENOMIC DNA]</scope>
    <source>
        <strain evidence="3 4">CBS 109695</strain>
    </source>
</reference>
<evidence type="ECO:0000313" key="3">
    <source>
        <dbReference type="EMBL" id="KZP02979.1"/>
    </source>
</evidence>
<feature type="region of interest" description="Disordered" evidence="1">
    <location>
        <begin position="26"/>
        <end position="54"/>
    </location>
</feature>
<evidence type="ECO:0000256" key="1">
    <source>
        <dbReference type="SAM" id="MobiDB-lite"/>
    </source>
</evidence>
<dbReference type="GO" id="GO:0070086">
    <property type="term" value="P:ubiquitin-dependent endocytosis"/>
    <property type="evidence" value="ECO:0007669"/>
    <property type="project" value="TreeGrafter"/>
</dbReference>
<dbReference type="InterPro" id="IPR011022">
    <property type="entry name" value="Arrestin_C-like"/>
</dbReference>
<gene>
    <name evidence="3" type="ORF">FIBSPDRAFT_769631</name>
</gene>
<accession>A0A167TIM9</accession>
<dbReference type="InterPro" id="IPR014756">
    <property type="entry name" value="Ig_E-set"/>
</dbReference>
<dbReference type="GO" id="GO:0030674">
    <property type="term" value="F:protein-macromolecule adaptor activity"/>
    <property type="evidence" value="ECO:0007669"/>
    <property type="project" value="TreeGrafter"/>
</dbReference>
<dbReference type="SMART" id="SM01017">
    <property type="entry name" value="Arrestin_C"/>
    <property type="match status" value="1"/>
</dbReference>
<dbReference type="PANTHER" id="PTHR11188:SF17">
    <property type="entry name" value="FI21816P1"/>
    <property type="match status" value="1"/>
</dbReference>
<dbReference type="AlphaFoldDB" id="A0A167TIM9"/>
<evidence type="ECO:0000259" key="2">
    <source>
        <dbReference type="SMART" id="SM01017"/>
    </source>
</evidence>
<dbReference type="Pfam" id="PF02752">
    <property type="entry name" value="Arrestin_C"/>
    <property type="match status" value="1"/>
</dbReference>
<dbReference type="EMBL" id="KV418210">
    <property type="protein sequence ID" value="KZP02979.1"/>
    <property type="molecule type" value="Genomic_DNA"/>
</dbReference>
<dbReference type="InterPro" id="IPR014752">
    <property type="entry name" value="Arrestin-like_C"/>
</dbReference>
<dbReference type="PANTHER" id="PTHR11188">
    <property type="entry name" value="ARRESTIN DOMAIN CONTAINING PROTEIN"/>
    <property type="match status" value="1"/>
</dbReference>
<protein>
    <recommendedName>
        <fullName evidence="2">Arrestin C-terminal-like domain-containing protein</fullName>
    </recommendedName>
</protein>